<dbReference type="KEGG" id="upl:DSM104440_00409"/>
<evidence type="ECO:0000313" key="2">
    <source>
        <dbReference type="Proteomes" id="UP000503096"/>
    </source>
</evidence>
<sequence>MTFGPRAKLLLIFALFASPIAASLIVYNFFPPDRPTSYGELIAPSPITTQPFTKPEGGPLAFNDMKGKWLLVVSDSGACPAACVEKLTTLRQVRLALGRNADRVLRVFVVDDTLPLAPAVLEPFAGTVVAVTQRGMALPLGPANDRAFVYVVDPRGLVMMRFPAKADQARMLKDLQRLLKASQIG</sequence>
<evidence type="ECO:0000313" key="1">
    <source>
        <dbReference type="EMBL" id="QJR13625.1"/>
    </source>
</evidence>
<organism evidence="1 2">
    <name type="scientific">Usitatibacter palustris</name>
    <dbReference type="NCBI Taxonomy" id="2732487"/>
    <lineage>
        <taxon>Bacteria</taxon>
        <taxon>Pseudomonadati</taxon>
        <taxon>Pseudomonadota</taxon>
        <taxon>Betaproteobacteria</taxon>
        <taxon>Nitrosomonadales</taxon>
        <taxon>Usitatibacteraceae</taxon>
        <taxon>Usitatibacter</taxon>
    </lineage>
</organism>
<evidence type="ECO:0008006" key="3">
    <source>
        <dbReference type="Google" id="ProtNLM"/>
    </source>
</evidence>
<dbReference type="SUPFAM" id="SSF52833">
    <property type="entry name" value="Thioredoxin-like"/>
    <property type="match status" value="1"/>
</dbReference>
<proteinExistence type="predicted"/>
<dbReference type="AlphaFoldDB" id="A0A6M4H2S0"/>
<accession>A0A6M4H2S0</accession>
<name>A0A6M4H2S0_9PROT</name>
<gene>
    <name evidence="1" type="ORF">DSM104440_00409</name>
</gene>
<dbReference type="RefSeq" id="WP_171160367.1">
    <property type="nucleotide sequence ID" value="NZ_CP053073.1"/>
</dbReference>
<dbReference type="EMBL" id="CP053073">
    <property type="protein sequence ID" value="QJR13625.1"/>
    <property type="molecule type" value="Genomic_DNA"/>
</dbReference>
<dbReference type="InterPro" id="IPR036249">
    <property type="entry name" value="Thioredoxin-like_sf"/>
</dbReference>
<dbReference type="Proteomes" id="UP000503096">
    <property type="component" value="Chromosome"/>
</dbReference>
<protein>
    <recommendedName>
        <fullName evidence="3">Cytochrome oxidase Cu insertion factor, SCO1/SenC/PrrC family</fullName>
    </recommendedName>
</protein>
<keyword evidence="2" id="KW-1185">Reference proteome</keyword>
<reference evidence="1 2" key="1">
    <citation type="submission" date="2020-04" db="EMBL/GenBank/DDBJ databases">
        <title>Usitatibacter rugosus gen. nov., sp. nov. and Usitatibacter palustris sp. nov., novel members of Usitatibacteraceae fam. nov. within the order Nitrosomonadales isolated from soil.</title>
        <authorList>
            <person name="Huber K.J."/>
            <person name="Neumann-Schaal M."/>
            <person name="Geppert A."/>
            <person name="Luckner M."/>
            <person name="Wanner G."/>
            <person name="Overmann J."/>
        </authorList>
    </citation>
    <scope>NUCLEOTIDE SEQUENCE [LARGE SCALE GENOMIC DNA]</scope>
    <source>
        <strain evidence="1 2">Swamp67</strain>
    </source>
</reference>
<dbReference type="InParanoid" id="A0A6M4H2S0"/>